<dbReference type="VEuPathDB" id="FungiDB:HZS61_017055"/>
<protein>
    <submittedName>
        <fullName evidence="2">Uncharacterized protein</fullName>
    </submittedName>
</protein>
<accession>A0A2H3U134</accession>
<dbReference type="AlphaFoldDB" id="A0A2H3U134"/>
<evidence type="ECO:0000313" key="2">
    <source>
        <dbReference type="EMBL" id="SCO87869.1"/>
    </source>
</evidence>
<evidence type="ECO:0000256" key="1">
    <source>
        <dbReference type="SAM" id="MobiDB-lite"/>
    </source>
</evidence>
<gene>
    <name evidence="2" type="ORF">FRV6_11996</name>
</gene>
<reference evidence="3" key="1">
    <citation type="submission" date="2016-09" db="EMBL/GenBank/DDBJ databases">
        <authorList>
            <person name="Guldener U."/>
        </authorList>
    </citation>
    <scope>NUCLEOTIDE SEQUENCE [LARGE SCALE GENOMIC DNA]</scope>
    <source>
        <strain evidence="3">V64-1</strain>
    </source>
</reference>
<dbReference type="Proteomes" id="UP000219369">
    <property type="component" value="Unassembled WGS sequence"/>
</dbReference>
<feature type="region of interest" description="Disordered" evidence="1">
    <location>
        <begin position="1"/>
        <end position="21"/>
    </location>
</feature>
<sequence length="88" mass="9158">MSADQTNIASVTPVPGGGYHGVTADGSPIYDLAMRTMQETGAKSVRVQLWAEEPGVENPFMITGVIDRSGAIHVVSRGPGVPPANPKN</sequence>
<evidence type="ECO:0000313" key="3">
    <source>
        <dbReference type="Proteomes" id="UP000219369"/>
    </source>
</evidence>
<proteinExistence type="predicted"/>
<dbReference type="VEuPathDB" id="FungiDB:FOXG_19966"/>
<dbReference type="EMBL" id="FMJY01000007">
    <property type="protein sequence ID" value="SCO87869.1"/>
    <property type="molecule type" value="Genomic_DNA"/>
</dbReference>
<name>A0A2H3U134_FUSOX</name>
<organism evidence="2 3">
    <name type="scientific">Fusarium oxysporum</name>
    <name type="common">Fusarium vascular wilt</name>
    <dbReference type="NCBI Taxonomy" id="5507"/>
    <lineage>
        <taxon>Eukaryota</taxon>
        <taxon>Fungi</taxon>
        <taxon>Dikarya</taxon>
        <taxon>Ascomycota</taxon>
        <taxon>Pezizomycotina</taxon>
        <taxon>Sordariomycetes</taxon>
        <taxon>Hypocreomycetidae</taxon>
        <taxon>Hypocreales</taxon>
        <taxon>Nectriaceae</taxon>
        <taxon>Fusarium</taxon>
        <taxon>Fusarium oxysporum species complex</taxon>
    </lineage>
</organism>
<dbReference type="OrthoDB" id="4977818at2759"/>
<feature type="compositionally biased region" description="Polar residues" evidence="1">
    <location>
        <begin position="1"/>
        <end position="10"/>
    </location>
</feature>
<dbReference type="VEuPathDB" id="FungiDB:FOMG_07785"/>